<comment type="caution">
    <text evidence="1">The sequence shown here is derived from an EMBL/GenBank/DDBJ whole genome shotgun (WGS) entry which is preliminary data.</text>
</comment>
<evidence type="ECO:0000313" key="2">
    <source>
        <dbReference type="Proteomes" id="UP001234178"/>
    </source>
</evidence>
<gene>
    <name evidence="1" type="ORF">OUZ56_009026</name>
</gene>
<protein>
    <submittedName>
        <fullName evidence="1">Uncharacterized protein</fullName>
    </submittedName>
</protein>
<sequence length="100" mass="11097">MEKPVEGERNDVRIELIEAEPAEFIPPEYSLSSRRGRRAMLIHSLFSPNCPCQVKSFPVTRSISEKVRSPPAAASSSLPAAYFDVPARDRAAIRRLLSTA</sequence>
<reference evidence="1 2" key="1">
    <citation type="journal article" date="2023" name="Nucleic Acids Res.">
        <title>The hologenome of Daphnia magna reveals possible DNA methylation and microbiome-mediated evolution of the host genome.</title>
        <authorList>
            <person name="Chaturvedi A."/>
            <person name="Li X."/>
            <person name="Dhandapani V."/>
            <person name="Marshall H."/>
            <person name="Kissane S."/>
            <person name="Cuenca-Cambronero M."/>
            <person name="Asole G."/>
            <person name="Calvet F."/>
            <person name="Ruiz-Romero M."/>
            <person name="Marangio P."/>
            <person name="Guigo R."/>
            <person name="Rago D."/>
            <person name="Mirbahai L."/>
            <person name="Eastwood N."/>
            <person name="Colbourne J.K."/>
            <person name="Zhou J."/>
            <person name="Mallon E."/>
            <person name="Orsini L."/>
        </authorList>
    </citation>
    <scope>NUCLEOTIDE SEQUENCE [LARGE SCALE GENOMIC DNA]</scope>
    <source>
        <strain evidence="1">LRV0_1</strain>
    </source>
</reference>
<proteinExistence type="predicted"/>
<dbReference type="EMBL" id="JAOYFB010000037">
    <property type="protein sequence ID" value="KAK4023626.1"/>
    <property type="molecule type" value="Genomic_DNA"/>
</dbReference>
<name>A0ABR0AES0_9CRUS</name>
<organism evidence="1 2">
    <name type="scientific">Daphnia magna</name>
    <dbReference type="NCBI Taxonomy" id="35525"/>
    <lineage>
        <taxon>Eukaryota</taxon>
        <taxon>Metazoa</taxon>
        <taxon>Ecdysozoa</taxon>
        <taxon>Arthropoda</taxon>
        <taxon>Crustacea</taxon>
        <taxon>Branchiopoda</taxon>
        <taxon>Diplostraca</taxon>
        <taxon>Cladocera</taxon>
        <taxon>Anomopoda</taxon>
        <taxon>Daphniidae</taxon>
        <taxon>Daphnia</taxon>
    </lineage>
</organism>
<evidence type="ECO:0000313" key="1">
    <source>
        <dbReference type="EMBL" id="KAK4023626.1"/>
    </source>
</evidence>
<keyword evidence="2" id="KW-1185">Reference proteome</keyword>
<accession>A0ABR0AES0</accession>
<dbReference type="Proteomes" id="UP001234178">
    <property type="component" value="Unassembled WGS sequence"/>
</dbReference>